<keyword evidence="2" id="KW-1185">Reference proteome</keyword>
<dbReference type="EMBL" id="CAJJDN010000095">
    <property type="protein sequence ID" value="CAD8110318.1"/>
    <property type="molecule type" value="Genomic_DNA"/>
</dbReference>
<gene>
    <name evidence="1" type="ORF">PSON_ATCC_30995.1.T0950167</name>
</gene>
<reference evidence="1" key="1">
    <citation type="submission" date="2021-01" db="EMBL/GenBank/DDBJ databases">
        <authorList>
            <consortium name="Genoscope - CEA"/>
            <person name="William W."/>
        </authorList>
    </citation>
    <scope>NUCLEOTIDE SEQUENCE</scope>
</reference>
<sequence length="583" mass="69244">MFHSNYSTPVKHVILTPKLQLIWNYDLLMNHYQELELQINTQTSDHKIRYQHILSKIDKVFNDIINNIAELQKTTLKDYLSFLLELRVKRENNLSKAENAYKMSQSNYFDEIEKKEIPQQNMYYSQQHTLKASKSIPITSTFIPNPNLISMNNHQSQTLPVIQKDQNNDHLNNNHKYLYDQDQISINYIPQKQAQSINQSLQPSNFRFRASPSKQHLSNQILKKNEIDDIEPSLLVNNQNHIQQITLQSLDLQQTQPSVPLYDQFKLQPYNHLTQPDQQSIYDDYEQSISQELSQSQNNVLQSQSKIYKKKKIFDEDQNERILKNSYNNDQFNLKSYSQSNFQKQTVSLHKNMVPVNKDIIPIDQMIDKQDSKQNYINDVCGNLGYDQFYQYLCQRYPVYRILQKSYKSKTKREDQEGFNQQNQTSNYLQSIFCTQCDQFISINQANNHTNFCMNNKQNQQNHERNYLDYLICCNGLINNQQNTKEEKDGRIVNDLAKIRYLMETNLKLFDPQTQVHQKQREYCLFALEILNQIIENPQNLSLNQQVLDLISIYQVLDQQEFNFYQQFVFLLQKANVKLQKLI</sequence>
<name>A0A8S1Q4G5_9CILI</name>
<accession>A0A8S1Q4G5</accession>
<evidence type="ECO:0000313" key="2">
    <source>
        <dbReference type="Proteomes" id="UP000692954"/>
    </source>
</evidence>
<proteinExistence type="predicted"/>
<organism evidence="1 2">
    <name type="scientific">Paramecium sonneborni</name>
    <dbReference type="NCBI Taxonomy" id="65129"/>
    <lineage>
        <taxon>Eukaryota</taxon>
        <taxon>Sar</taxon>
        <taxon>Alveolata</taxon>
        <taxon>Ciliophora</taxon>
        <taxon>Intramacronucleata</taxon>
        <taxon>Oligohymenophorea</taxon>
        <taxon>Peniculida</taxon>
        <taxon>Parameciidae</taxon>
        <taxon>Paramecium</taxon>
    </lineage>
</organism>
<dbReference type="AlphaFoldDB" id="A0A8S1Q4G5"/>
<dbReference type="OrthoDB" id="302490at2759"/>
<dbReference type="Proteomes" id="UP000692954">
    <property type="component" value="Unassembled WGS sequence"/>
</dbReference>
<evidence type="ECO:0000313" key="1">
    <source>
        <dbReference type="EMBL" id="CAD8110318.1"/>
    </source>
</evidence>
<protein>
    <submittedName>
        <fullName evidence="1">Uncharacterized protein</fullName>
    </submittedName>
</protein>
<comment type="caution">
    <text evidence="1">The sequence shown here is derived from an EMBL/GenBank/DDBJ whole genome shotgun (WGS) entry which is preliminary data.</text>
</comment>